<keyword evidence="13" id="KW-0675">Receptor</keyword>
<proteinExistence type="inferred from homology"/>
<dbReference type="EnsemblPlants" id="Kaladp0550s0004.1.v1.1">
    <property type="protein sequence ID" value="Kaladp0550s0004.1.v1.1"/>
    <property type="gene ID" value="Kaladp0550s0004.v1.1"/>
</dbReference>
<dbReference type="GO" id="GO:0016020">
    <property type="term" value="C:membrane"/>
    <property type="evidence" value="ECO:0007669"/>
    <property type="project" value="UniProtKB-SubCell"/>
</dbReference>
<comment type="similarity">
    <text evidence="16">Belongs to the protein kinase superfamily.</text>
</comment>
<keyword evidence="2 16" id="KW-0723">Serine/threonine-protein kinase</keyword>
<evidence type="ECO:0000256" key="8">
    <source>
        <dbReference type="ARBA" id="ARBA00022741"/>
    </source>
</evidence>
<keyword evidence="6" id="KW-0732">Signal</keyword>
<keyword evidence="14" id="KW-0325">Glycoprotein</keyword>
<dbReference type="PROSITE" id="PS00108">
    <property type="entry name" value="PROTEIN_KINASE_ST"/>
    <property type="match status" value="1"/>
</dbReference>
<evidence type="ECO:0000256" key="13">
    <source>
        <dbReference type="ARBA" id="ARBA00023170"/>
    </source>
</evidence>
<evidence type="ECO:0000256" key="5">
    <source>
        <dbReference type="ARBA" id="ARBA00022692"/>
    </source>
</evidence>
<reference evidence="18" key="1">
    <citation type="submission" date="2021-01" db="UniProtKB">
        <authorList>
            <consortium name="EnsemblPlants"/>
        </authorList>
    </citation>
    <scope>IDENTIFICATION</scope>
</reference>
<evidence type="ECO:0000256" key="9">
    <source>
        <dbReference type="ARBA" id="ARBA00022777"/>
    </source>
</evidence>
<dbReference type="FunFam" id="3.30.200.20:FF:000039">
    <property type="entry name" value="receptor-like protein kinase FERONIA"/>
    <property type="match status" value="1"/>
</dbReference>
<organism evidence="18 19">
    <name type="scientific">Kalanchoe fedtschenkoi</name>
    <name type="common">Lavender scallops</name>
    <name type="synonym">South American air plant</name>
    <dbReference type="NCBI Taxonomy" id="63787"/>
    <lineage>
        <taxon>Eukaryota</taxon>
        <taxon>Viridiplantae</taxon>
        <taxon>Streptophyta</taxon>
        <taxon>Embryophyta</taxon>
        <taxon>Tracheophyta</taxon>
        <taxon>Spermatophyta</taxon>
        <taxon>Magnoliopsida</taxon>
        <taxon>eudicotyledons</taxon>
        <taxon>Gunneridae</taxon>
        <taxon>Pentapetalae</taxon>
        <taxon>Saxifragales</taxon>
        <taxon>Crassulaceae</taxon>
        <taxon>Kalanchoe</taxon>
    </lineage>
</organism>
<evidence type="ECO:0000256" key="15">
    <source>
        <dbReference type="PROSITE-ProRule" id="PRU10141"/>
    </source>
</evidence>
<sequence length="368" mass="40663">MVHPKDPQSVNSENAMSVQAIQKAIDNFAAANEIGRGGFGVVYKGTMDDGTKIAMKRMDTGGVESNKAIEEFHSEIHVISKDRHMYLVSLLGYSVEGNERLVVYQYMHNGALSRHLLHWERFKLKPLSWAKRLGIALDVARGLEYLHGLARHSFIHRDLKSSNILLSNDFRAKISDFRLAKVAPGLGKSMAATTLAGTFGYIAPECAVLRRITTKSDVYSFGVVLMELLTGVKALDEKRPEETRNLAQWFSQIKDEKEKLLEAIVSTLDIKADGSEVEGISVVAELAGHCTAKDPSHRPGMSYVVNVLALLVERWQPVKNEGYSGGVNLEQTSLSELVEGWKASEGKDTSIEISQVSIGSKYFSYVFG</sequence>
<evidence type="ECO:0000256" key="3">
    <source>
        <dbReference type="ARBA" id="ARBA00022614"/>
    </source>
</evidence>
<dbReference type="GO" id="GO:0005524">
    <property type="term" value="F:ATP binding"/>
    <property type="evidence" value="ECO:0007669"/>
    <property type="project" value="UniProtKB-UniRule"/>
</dbReference>
<keyword evidence="3" id="KW-0433">Leucine-rich repeat</keyword>
<keyword evidence="19" id="KW-1185">Reference proteome</keyword>
<dbReference type="PANTHER" id="PTHR47986">
    <property type="entry name" value="OSJNBA0070M12.3 PROTEIN"/>
    <property type="match status" value="1"/>
</dbReference>
<evidence type="ECO:0000256" key="7">
    <source>
        <dbReference type="ARBA" id="ARBA00022737"/>
    </source>
</evidence>
<accession>A0A7N0VEK5</accession>
<dbReference type="Proteomes" id="UP000594263">
    <property type="component" value="Unplaced"/>
</dbReference>
<dbReference type="InterPro" id="IPR008271">
    <property type="entry name" value="Ser/Thr_kinase_AS"/>
</dbReference>
<evidence type="ECO:0000259" key="17">
    <source>
        <dbReference type="PROSITE" id="PS50011"/>
    </source>
</evidence>
<keyword evidence="8 15" id="KW-0547">Nucleotide-binding</keyword>
<evidence type="ECO:0000256" key="1">
    <source>
        <dbReference type="ARBA" id="ARBA00004167"/>
    </source>
</evidence>
<evidence type="ECO:0000256" key="16">
    <source>
        <dbReference type="RuleBase" id="RU000304"/>
    </source>
</evidence>
<dbReference type="InterPro" id="IPR000719">
    <property type="entry name" value="Prot_kinase_dom"/>
</dbReference>
<dbReference type="Gramene" id="Kaladp0550s0004.1.v1.1">
    <property type="protein sequence ID" value="Kaladp0550s0004.1.v1.1"/>
    <property type="gene ID" value="Kaladp0550s0004.v1.1"/>
</dbReference>
<dbReference type="SMART" id="SM00220">
    <property type="entry name" value="S_TKc"/>
    <property type="match status" value="1"/>
</dbReference>
<evidence type="ECO:0000256" key="6">
    <source>
        <dbReference type="ARBA" id="ARBA00022729"/>
    </source>
</evidence>
<dbReference type="FunFam" id="1.10.510.10:FF:000095">
    <property type="entry name" value="protein STRUBBELIG-RECEPTOR FAMILY 8"/>
    <property type="match status" value="1"/>
</dbReference>
<dbReference type="InterPro" id="IPR017441">
    <property type="entry name" value="Protein_kinase_ATP_BS"/>
</dbReference>
<dbReference type="InterPro" id="IPR052422">
    <property type="entry name" value="Auxin_Ser/Thr_Kinase"/>
</dbReference>
<dbReference type="InterPro" id="IPR011009">
    <property type="entry name" value="Kinase-like_dom_sf"/>
</dbReference>
<dbReference type="PROSITE" id="PS00107">
    <property type="entry name" value="PROTEIN_KINASE_ATP"/>
    <property type="match status" value="1"/>
</dbReference>
<keyword evidence="9" id="KW-0418">Kinase</keyword>
<evidence type="ECO:0000313" key="19">
    <source>
        <dbReference type="Proteomes" id="UP000594263"/>
    </source>
</evidence>
<feature type="binding site" evidence="15">
    <location>
        <position position="56"/>
    </location>
    <ligand>
        <name>ATP</name>
        <dbReference type="ChEBI" id="CHEBI:30616"/>
    </ligand>
</feature>
<dbReference type="SUPFAM" id="SSF56112">
    <property type="entry name" value="Protein kinase-like (PK-like)"/>
    <property type="match status" value="1"/>
</dbReference>
<dbReference type="PROSITE" id="PS50011">
    <property type="entry name" value="PROTEIN_KINASE_DOM"/>
    <property type="match status" value="1"/>
</dbReference>
<evidence type="ECO:0000256" key="4">
    <source>
        <dbReference type="ARBA" id="ARBA00022679"/>
    </source>
</evidence>
<evidence type="ECO:0000256" key="10">
    <source>
        <dbReference type="ARBA" id="ARBA00022840"/>
    </source>
</evidence>
<evidence type="ECO:0000256" key="14">
    <source>
        <dbReference type="ARBA" id="ARBA00023180"/>
    </source>
</evidence>
<dbReference type="CDD" id="cd14066">
    <property type="entry name" value="STKc_IRAK"/>
    <property type="match status" value="1"/>
</dbReference>
<evidence type="ECO:0000256" key="11">
    <source>
        <dbReference type="ARBA" id="ARBA00022989"/>
    </source>
</evidence>
<evidence type="ECO:0000256" key="12">
    <source>
        <dbReference type="ARBA" id="ARBA00023136"/>
    </source>
</evidence>
<dbReference type="OMA" id="AHCCASK"/>
<dbReference type="AlphaFoldDB" id="A0A7N0VEK5"/>
<keyword evidence="5" id="KW-0812">Transmembrane</keyword>
<dbReference type="Pfam" id="PF00069">
    <property type="entry name" value="Pkinase"/>
    <property type="match status" value="1"/>
</dbReference>
<dbReference type="PANTHER" id="PTHR47986:SF13">
    <property type="entry name" value="RECEPTOR PROTEIN KINASE TMK1-LIKE"/>
    <property type="match status" value="1"/>
</dbReference>
<evidence type="ECO:0000256" key="2">
    <source>
        <dbReference type="ARBA" id="ARBA00022527"/>
    </source>
</evidence>
<keyword evidence="10 15" id="KW-0067">ATP-binding</keyword>
<keyword evidence="7" id="KW-0677">Repeat</keyword>
<protein>
    <recommendedName>
        <fullName evidence="17">Protein kinase domain-containing protein</fullName>
    </recommendedName>
</protein>
<dbReference type="Gene3D" id="3.30.200.20">
    <property type="entry name" value="Phosphorylase Kinase, domain 1"/>
    <property type="match status" value="1"/>
</dbReference>
<dbReference type="Gene3D" id="1.10.510.10">
    <property type="entry name" value="Transferase(Phosphotransferase) domain 1"/>
    <property type="match status" value="1"/>
</dbReference>
<dbReference type="GO" id="GO:0004674">
    <property type="term" value="F:protein serine/threonine kinase activity"/>
    <property type="evidence" value="ECO:0007669"/>
    <property type="project" value="UniProtKB-KW"/>
</dbReference>
<keyword evidence="12" id="KW-0472">Membrane</keyword>
<name>A0A7N0VEK5_KALFE</name>
<keyword evidence="4" id="KW-0808">Transferase</keyword>
<feature type="domain" description="Protein kinase" evidence="17">
    <location>
        <begin position="28"/>
        <end position="311"/>
    </location>
</feature>
<evidence type="ECO:0000313" key="18">
    <source>
        <dbReference type="EnsemblPlants" id="Kaladp0550s0004.1.v1.1"/>
    </source>
</evidence>
<comment type="subcellular location">
    <subcellularLocation>
        <location evidence="1">Membrane</location>
        <topology evidence="1">Single-pass membrane protein</topology>
    </subcellularLocation>
</comment>
<keyword evidence="11" id="KW-1133">Transmembrane helix</keyword>